<dbReference type="Proteomes" id="UP000672602">
    <property type="component" value="Unassembled WGS sequence"/>
</dbReference>
<feature type="binding site" evidence="5">
    <location>
        <begin position="76"/>
        <end position="78"/>
    </location>
    <ligand>
        <name>substrate</name>
    </ligand>
</feature>
<comment type="caution">
    <text evidence="8">The sequence shown here is derived from an EMBL/GenBank/DDBJ whole genome shotgun (WGS) entry which is preliminary data.</text>
</comment>
<feature type="binding site" evidence="5">
    <location>
        <position position="68"/>
    </location>
    <ligand>
        <name>substrate</name>
    </ligand>
</feature>
<dbReference type="RefSeq" id="WP_210683697.1">
    <property type="nucleotide sequence ID" value="NZ_JAGMWN010000014.1"/>
</dbReference>
<dbReference type="Pfam" id="PF13532">
    <property type="entry name" value="2OG-FeII_Oxy_2"/>
    <property type="match status" value="1"/>
</dbReference>
<feature type="binding site" evidence="6">
    <location>
        <position position="129"/>
    </location>
    <ligand>
        <name>Fe cation</name>
        <dbReference type="ChEBI" id="CHEBI:24875"/>
        <note>catalytic</note>
    </ligand>
</feature>
<evidence type="ECO:0000256" key="6">
    <source>
        <dbReference type="PIRSR" id="PIRSR604574-2"/>
    </source>
</evidence>
<evidence type="ECO:0000313" key="9">
    <source>
        <dbReference type="Proteomes" id="UP000672602"/>
    </source>
</evidence>
<dbReference type="InterPro" id="IPR037151">
    <property type="entry name" value="AlkB-like_sf"/>
</dbReference>
<accession>A0A8J7S2J3</accession>
<keyword evidence="4 6" id="KW-0408">Iron</keyword>
<sequence>MRGADDEPDGATAAGFRLLDGYLARPAQAALVADVRAVVAAAPLYRPAMPRTGKPFSVRMTNCGPLGWVADKVGGYRYQETHPVTGKPWPAMPAALLDIWHAVTGAAFPPEACLVNWYEADARMGLHRDQDEAATGVPVVSISLGDDARFRLGGPARKGPTRSFVLHSGDVVVLGGESRHFHHGVDRLYPGTSTLLDGPGRVNLTLRRVTVP</sequence>
<keyword evidence="3" id="KW-0560">Oxidoreductase</keyword>
<dbReference type="InterPro" id="IPR027450">
    <property type="entry name" value="AlkB-like"/>
</dbReference>
<gene>
    <name evidence="8" type="ORF">KAJ83_18915</name>
</gene>
<dbReference type="InterPro" id="IPR004574">
    <property type="entry name" value="Alkb"/>
</dbReference>
<feature type="binding site" evidence="5">
    <location>
        <begin position="201"/>
        <end position="207"/>
    </location>
    <ligand>
        <name>2-oxoglutarate</name>
        <dbReference type="ChEBI" id="CHEBI:16810"/>
    </ligand>
</feature>
<feature type="binding site" evidence="6">
    <location>
        <position position="127"/>
    </location>
    <ligand>
        <name>Fe cation</name>
        <dbReference type="ChEBI" id="CHEBI:24875"/>
        <note>catalytic</note>
    </ligand>
</feature>
<dbReference type="SUPFAM" id="SSF51197">
    <property type="entry name" value="Clavaminate synthase-like"/>
    <property type="match status" value="1"/>
</dbReference>
<organism evidence="8 9">
    <name type="scientific">Marivibrio halodurans</name>
    <dbReference type="NCBI Taxonomy" id="2039722"/>
    <lineage>
        <taxon>Bacteria</taxon>
        <taxon>Pseudomonadati</taxon>
        <taxon>Pseudomonadota</taxon>
        <taxon>Alphaproteobacteria</taxon>
        <taxon>Rhodospirillales</taxon>
        <taxon>Rhodospirillaceae</taxon>
        <taxon>Marivibrio</taxon>
    </lineage>
</organism>
<dbReference type="EMBL" id="JAGMWN010000014">
    <property type="protein sequence ID" value="MBP5859100.1"/>
    <property type="molecule type" value="Genomic_DNA"/>
</dbReference>
<dbReference type="AlphaFoldDB" id="A0A8J7S2J3"/>
<evidence type="ECO:0000256" key="2">
    <source>
        <dbReference type="ARBA" id="ARBA00022964"/>
    </source>
</evidence>
<name>A0A8J7S2J3_9PROT</name>
<evidence type="ECO:0000256" key="4">
    <source>
        <dbReference type="ARBA" id="ARBA00023004"/>
    </source>
</evidence>
<dbReference type="InterPro" id="IPR005123">
    <property type="entry name" value="Oxoglu/Fe-dep_dioxygenase_dom"/>
</dbReference>
<feature type="binding site" evidence="5">
    <location>
        <position position="157"/>
    </location>
    <ligand>
        <name>substrate</name>
    </ligand>
</feature>
<reference evidence="8" key="1">
    <citation type="submission" date="2021-04" db="EMBL/GenBank/DDBJ databases">
        <authorList>
            <person name="Zhang D.-C."/>
        </authorList>
    </citation>
    <scope>NUCLEOTIDE SEQUENCE</scope>
    <source>
        <strain evidence="8">CGMCC 1.15697</strain>
    </source>
</reference>
<feature type="binding site" evidence="5">
    <location>
        <begin position="116"/>
        <end position="118"/>
    </location>
    <ligand>
        <name>2-oxoglutarate</name>
        <dbReference type="ChEBI" id="CHEBI:16810"/>
    </ligand>
</feature>
<keyword evidence="2 8" id="KW-0223">Dioxygenase</keyword>
<evidence type="ECO:0000256" key="1">
    <source>
        <dbReference type="ARBA" id="ARBA00022723"/>
    </source>
</evidence>
<dbReference type="GO" id="GO:0035515">
    <property type="term" value="F:oxidative RNA demethylase activity"/>
    <property type="evidence" value="ECO:0007669"/>
    <property type="project" value="TreeGrafter"/>
</dbReference>
<evidence type="ECO:0000256" key="3">
    <source>
        <dbReference type="ARBA" id="ARBA00023002"/>
    </source>
</evidence>
<evidence type="ECO:0000256" key="5">
    <source>
        <dbReference type="PIRSR" id="PIRSR604574-1"/>
    </source>
</evidence>
<feature type="binding site" evidence="5">
    <location>
        <position position="131"/>
    </location>
    <ligand>
        <name>substrate</name>
    </ligand>
</feature>
<dbReference type="GO" id="GO:0008198">
    <property type="term" value="F:ferrous iron binding"/>
    <property type="evidence" value="ECO:0007669"/>
    <property type="project" value="TreeGrafter"/>
</dbReference>
<dbReference type="PANTHER" id="PTHR16557">
    <property type="entry name" value="ALKYLATED DNA REPAIR PROTEIN ALKB-RELATED"/>
    <property type="match status" value="1"/>
</dbReference>
<dbReference type="GO" id="GO:0035513">
    <property type="term" value="P:oxidative RNA demethylation"/>
    <property type="evidence" value="ECO:0007669"/>
    <property type="project" value="TreeGrafter"/>
</dbReference>
<feature type="domain" description="Fe2OG dioxygenase" evidence="7">
    <location>
        <begin position="109"/>
        <end position="210"/>
    </location>
</feature>
<dbReference type="GO" id="GO:0005737">
    <property type="term" value="C:cytoplasm"/>
    <property type="evidence" value="ECO:0007669"/>
    <property type="project" value="TreeGrafter"/>
</dbReference>
<proteinExistence type="predicted"/>
<keyword evidence="1 6" id="KW-0479">Metal-binding</keyword>
<feature type="binding site" evidence="6">
    <location>
        <position position="183"/>
    </location>
    <ligand>
        <name>Fe cation</name>
        <dbReference type="ChEBI" id="CHEBI:24875"/>
        <note>catalytic</note>
    </ligand>
</feature>
<dbReference type="GO" id="GO:0035516">
    <property type="term" value="F:broad specificity oxidative DNA demethylase activity"/>
    <property type="evidence" value="ECO:0007669"/>
    <property type="project" value="TreeGrafter"/>
</dbReference>
<evidence type="ECO:0000259" key="7">
    <source>
        <dbReference type="PROSITE" id="PS51471"/>
    </source>
</evidence>
<keyword evidence="9" id="KW-1185">Reference proteome</keyword>
<comment type="cofactor">
    <cofactor evidence="6">
        <name>Fe(2+)</name>
        <dbReference type="ChEBI" id="CHEBI:29033"/>
    </cofactor>
    <text evidence="6">Binds 1 Fe(2+) ion per subunit.</text>
</comment>
<dbReference type="Gene3D" id="2.60.120.590">
    <property type="entry name" value="Alpha-ketoglutarate-dependent dioxygenase AlkB-like"/>
    <property type="match status" value="1"/>
</dbReference>
<protein>
    <submittedName>
        <fullName evidence="8">Alpha-ketoglutarate-dependent dioxygenase AlkB</fullName>
    </submittedName>
</protein>
<dbReference type="PANTHER" id="PTHR16557:SF2">
    <property type="entry name" value="NUCLEIC ACID DIOXYGENASE ALKBH1"/>
    <property type="match status" value="1"/>
</dbReference>
<evidence type="ECO:0000313" key="8">
    <source>
        <dbReference type="EMBL" id="MBP5859100.1"/>
    </source>
</evidence>
<dbReference type="PROSITE" id="PS51471">
    <property type="entry name" value="FE2OG_OXY"/>
    <property type="match status" value="1"/>
</dbReference>